<dbReference type="EMBL" id="CAFBQP010000015">
    <property type="protein sequence ID" value="CAB5056304.1"/>
    <property type="molecule type" value="Genomic_DNA"/>
</dbReference>
<dbReference type="PANTHER" id="PTHR46438">
    <property type="entry name" value="ALPHA/BETA-HYDROLASES SUPERFAMILY PROTEIN"/>
    <property type="match status" value="1"/>
</dbReference>
<accession>A0A6J6T775</accession>
<dbReference type="InterPro" id="IPR000073">
    <property type="entry name" value="AB_hydrolase_1"/>
</dbReference>
<dbReference type="Pfam" id="PF00561">
    <property type="entry name" value="Abhydrolase_1"/>
    <property type="match status" value="1"/>
</dbReference>
<gene>
    <name evidence="2" type="ORF">UFOPK2602_01971</name>
    <name evidence="3" type="ORF">UFOPK2806_00517</name>
    <name evidence="4" type="ORF">UFOPK3417_00817</name>
    <name evidence="5" type="ORF">UFOPK4306_00541</name>
</gene>
<dbReference type="EMBL" id="CAFBLR010000063">
    <property type="protein sequence ID" value="CAB4872451.1"/>
    <property type="molecule type" value="Genomic_DNA"/>
</dbReference>
<evidence type="ECO:0000313" key="4">
    <source>
        <dbReference type="EMBL" id="CAB4872451.1"/>
    </source>
</evidence>
<dbReference type="SUPFAM" id="SSF53474">
    <property type="entry name" value="alpha/beta-Hydrolases"/>
    <property type="match status" value="1"/>
</dbReference>
<protein>
    <submittedName>
        <fullName evidence="3">Unannotated protein</fullName>
    </submittedName>
</protein>
<dbReference type="EMBL" id="CAEZXX010000172">
    <property type="protein sequence ID" value="CAB4724453.1"/>
    <property type="molecule type" value="Genomic_DNA"/>
</dbReference>
<dbReference type="PANTHER" id="PTHR46438:SF11">
    <property type="entry name" value="LIPASE-RELATED"/>
    <property type="match status" value="1"/>
</dbReference>
<evidence type="ECO:0000259" key="1">
    <source>
        <dbReference type="Pfam" id="PF00561"/>
    </source>
</evidence>
<dbReference type="EMBL" id="CAEZYY010000004">
    <property type="protein sequence ID" value="CAB4742990.1"/>
    <property type="molecule type" value="Genomic_DNA"/>
</dbReference>
<evidence type="ECO:0000313" key="3">
    <source>
        <dbReference type="EMBL" id="CAB4742990.1"/>
    </source>
</evidence>
<name>A0A6J6T775_9ZZZZ</name>
<feature type="domain" description="AB hydrolase-1" evidence="1">
    <location>
        <begin position="23"/>
        <end position="126"/>
    </location>
</feature>
<evidence type="ECO:0000313" key="2">
    <source>
        <dbReference type="EMBL" id="CAB4724453.1"/>
    </source>
</evidence>
<dbReference type="Gene3D" id="3.40.50.1820">
    <property type="entry name" value="alpha/beta hydrolase"/>
    <property type="match status" value="1"/>
</dbReference>
<dbReference type="AlphaFoldDB" id="A0A6J6T775"/>
<proteinExistence type="predicted"/>
<evidence type="ECO:0000313" key="5">
    <source>
        <dbReference type="EMBL" id="CAB5056304.1"/>
    </source>
</evidence>
<reference evidence="3" key="1">
    <citation type="submission" date="2020-05" db="EMBL/GenBank/DDBJ databases">
        <authorList>
            <person name="Chiriac C."/>
            <person name="Salcher M."/>
            <person name="Ghai R."/>
            <person name="Kavagutti S V."/>
        </authorList>
    </citation>
    <scope>NUCLEOTIDE SEQUENCE</scope>
</reference>
<organism evidence="3">
    <name type="scientific">freshwater metagenome</name>
    <dbReference type="NCBI Taxonomy" id="449393"/>
    <lineage>
        <taxon>unclassified sequences</taxon>
        <taxon>metagenomes</taxon>
        <taxon>ecological metagenomes</taxon>
    </lineage>
</organism>
<sequence length="220" mass="22721">MILLTHNRIQLALHELRCGDGTPLLLLHGLGEHSPARTPDSASAWTGPVYALDFTGHGQSTVPIGGGYTAEVLMADADTAVAHLGPSTIVGRGLGGYIAVLLAGARPALVRGAVIEDGPGSAGGGPAPTSQVLSTPVHTMKSPPDPFALYELSKDIRPPDYAANFARLAVQHSGLDVPLAVAARFRPAWLQAVADEAGVVECSVQAALELFSGARPTRSR</sequence>
<dbReference type="InterPro" id="IPR029058">
    <property type="entry name" value="AB_hydrolase_fold"/>
</dbReference>